<proteinExistence type="predicted"/>
<organism evidence="5 6">
    <name type="scientific">Paractinoplanes deccanensis</name>
    <dbReference type="NCBI Taxonomy" id="113561"/>
    <lineage>
        <taxon>Bacteria</taxon>
        <taxon>Bacillati</taxon>
        <taxon>Actinomycetota</taxon>
        <taxon>Actinomycetes</taxon>
        <taxon>Micromonosporales</taxon>
        <taxon>Micromonosporaceae</taxon>
        <taxon>Paractinoplanes</taxon>
    </lineage>
</organism>
<comment type="caution">
    <text evidence="5">The sequence shown here is derived from an EMBL/GenBank/DDBJ whole genome shotgun (WGS) entry which is preliminary data.</text>
</comment>
<gene>
    <name evidence="5" type="ORF">Ade02nite_08960</name>
</gene>
<feature type="domain" description="PAC" evidence="3">
    <location>
        <begin position="314"/>
        <end position="367"/>
    </location>
</feature>
<keyword evidence="6" id="KW-1185">Reference proteome</keyword>
<keyword evidence="1" id="KW-0378">Hydrolase</keyword>
<dbReference type="SUPFAM" id="SSF55785">
    <property type="entry name" value="PYP-like sensor domain (PAS domain)"/>
    <property type="match status" value="1"/>
</dbReference>
<dbReference type="SMART" id="SM00331">
    <property type="entry name" value="PP2C_SIG"/>
    <property type="match status" value="1"/>
</dbReference>
<dbReference type="InterPro" id="IPR035965">
    <property type="entry name" value="PAS-like_dom_sf"/>
</dbReference>
<dbReference type="InterPro" id="IPR036388">
    <property type="entry name" value="WH-like_DNA-bd_sf"/>
</dbReference>
<dbReference type="Gene3D" id="3.30.450.20">
    <property type="entry name" value="PAS domain"/>
    <property type="match status" value="1"/>
</dbReference>
<dbReference type="SUPFAM" id="SSF81606">
    <property type="entry name" value="PP2C-like"/>
    <property type="match status" value="1"/>
</dbReference>
<accession>A0ABQ3XX77</accession>
<dbReference type="Gene3D" id="2.10.70.100">
    <property type="match status" value="1"/>
</dbReference>
<evidence type="ECO:0000313" key="5">
    <source>
        <dbReference type="EMBL" id="GID72255.1"/>
    </source>
</evidence>
<evidence type="ECO:0008006" key="7">
    <source>
        <dbReference type="Google" id="ProtNLM"/>
    </source>
</evidence>
<evidence type="ECO:0000259" key="3">
    <source>
        <dbReference type="PROSITE" id="PS50113"/>
    </source>
</evidence>
<keyword evidence="2" id="KW-0175">Coiled coil</keyword>
<dbReference type="InterPro" id="IPR052016">
    <property type="entry name" value="Bact_Sigma-Reg"/>
</dbReference>
<dbReference type="PROSITE" id="PS50921">
    <property type="entry name" value="ANTAR"/>
    <property type="match status" value="1"/>
</dbReference>
<dbReference type="PROSITE" id="PS50113">
    <property type="entry name" value="PAC"/>
    <property type="match status" value="1"/>
</dbReference>
<dbReference type="Pfam" id="PF03861">
    <property type="entry name" value="ANTAR"/>
    <property type="match status" value="1"/>
</dbReference>
<dbReference type="InterPro" id="IPR001932">
    <property type="entry name" value="PPM-type_phosphatase-like_dom"/>
</dbReference>
<dbReference type="Pfam" id="PF07228">
    <property type="entry name" value="SpoIIE"/>
    <property type="match status" value="1"/>
</dbReference>
<sequence>MIPETDSGYLQRLAELEARVDQARLSPEILSERAAGLLAGRIGCRIDEAHAHLRLLAGQQNTSVASVAATVIGALEIRRSTSLRQVRHSVEEALRATDQEPDQPVRVSAPDASYSWLDVVQQMLNALPGKHIVVVPVRGDDGRITDYECVAVSPGMRDLSGRTGPQLIGMAISTAYPDIVGGPVWRAWADSLTDGHPRSVEPFTYVHIDNGDASEHLLTVRVRPVGPGLLNSWVMHDEQTRLAERIDQTERLGNLGYGEWDLITDTTVWSDGLYRIYERDPADGPLPRAESEALGLPEDEPLRRQAAEEFGRGETIDLTTRALINGKVKHLRAVIDTVRDAEGRPRKVYGIIQDVTARETSRRKLAEVERQLHEHQQDLAAEHRLAAQLQHIVLPIPETPVDLPGLRAAVRYLPAEQASRIGGDWFHAALAGDGSVVLAVGDVAGHGVQAAATMAQLRHTMAALTMTTTSQPAELLAHLNRLLLALGVSTAPATAVIVRWEPATHACTWSQAGHPPPLHARAGVAVELPRPAGPLLGGLAHAEYGTNSLDLAAGDILLLYTDGLVEHRERTLSEGTAPVADLMSRVTAERRDYPLDVLLAGLQRANPDDDTCLLAVRRTDCGNGHD</sequence>
<name>A0ABQ3XX77_9ACTN</name>
<dbReference type="InterPro" id="IPR005561">
    <property type="entry name" value="ANTAR"/>
</dbReference>
<dbReference type="EMBL" id="BOMI01000013">
    <property type="protein sequence ID" value="GID72255.1"/>
    <property type="molecule type" value="Genomic_DNA"/>
</dbReference>
<evidence type="ECO:0000256" key="2">
    <source>
        <dbReference type="SAM" id="Coils"/>
    </source>
</evidence>
<dbReference type="Gene3D" id="3.60.40.10">
    <property type="entry name" value="PPM-type phosphatase domain"/>
    <property type="match status" value="1"/>
</dbReference>
<feature type="coiled-coil region" evidence="2">
    <location>
        <begin position="358"/>
        <end position="385"/>
    </location>
</feature>
<reference evidence="5 6" key="1">
    <citation type="submission" date="2021-01" db="EMBL/GenBank/DDBJ databases">
        <title>Whole genome shotgun sequence of Actinoplanes deccanensis NBRC 13994.</title>
        <authorList>
            <person name="Komaki H."/>
            <person name="Tamura T."/>
        </authorList>
    </citation>
    <scope>NUCLEOTIDE SEQUENCE [LARGE SCALE GENOMIC DNA]</scope>
    <source>
        <strain evidence="5 6">NBRC 13994</strain>
    </source>
</reference>
<dbReference type="InterPro" id="IPR000700">
    <property type="entry name" value="PAS-assoc_C"/>
</dbReference>
<dbReference type="InterPro" id="IPR036457">
    <property type="entry name" value="PPM-type-like_dom_sf"/>
</dbReference>
<dbReference type="PANTHER" id="PTHR43156">
    <property type="entry name" value="STAGE II SPORULATION PROTEIN E-RELATED"/>
    <property type="match status" value="1"/>
</dbReference>
<dbReference type="Gene3D" id="1.10.10.10">
    <property type="entry name" value="Winged helix-like DNA-binding domain superfamily/Winged helix DNA-binding domain"/>
    <property type="match status" value="1"/>
</dbReference>
<dbReference type="RefSeq" id="WP_203760209.1">
    <property type="nucleotide sequence ID" value="NZ_BAAABO010000025.1"/>
</dbReference>
<evidence type="ECO:0000259" key="4">
    <source>
        <dbReference type="PROSITE" id="PS50921"/>
    </source>
</evidence>
<feature type="domain" description="ANTAR" evidence="4">
    <location>
        <begin position="10"/>
        <end position="72"/>
    </location>
</feature>
<dbReference type="PANTHER" id="PTHR43156:SF2">
    <property type="entry name" value="STAGE II SPORULATION PROTEIN E"/>
    <property type="match status" value="1"/>
</dbReference>
<protein>
    <recommendedName>
        <fullName evidence="7">ANTAR domain-containing protein</fullName>
    </recommendedName>
</protein>
<evidence type="ECO:0000256" key="1">
    <source>
        <dbReference type="ARBA" id="ARBA00022801"/>
    </source>
</evidence>
<evidence type="ECO:0000313" key="6">
    <source>
        <dbReference type="Proteomes" id="UP000609879"/>
    </source>
</evidence>
<dbReference type="Proteomes" id="UP000609879">
    <property type="component" value="Unassembled WGS sequence"/>
</dbReference>